<reference evidence="7" key="1">
    <citation type="submission" date="2023-05" db="EMBL/GenBank/DDBJ databases">
        <title>Streptantibioticus silvisoli sp. nov., acidotolerant actinomycetes 1 from pine litter.</title>
        <authorList>
            <person name="Swiecimska M."/>
            <person name="Golinska P."/>
            <person name="Sangal V."/>
            <person name="Wachnowicz B."/>
            <person name="Goodfellow M."/>
        </authorList>
    </citation>
    <scope>NUCLEOTIDE SEQUENCE</scope>
    <source>
        <strain evidence="7">SL13</strain>
    </source>
</reference>
<organism evidence="7">
    <name type="scientific">Streptantibioticus silvisoli</name>
    <dbReference type="NCBI Taxonomy" id="2705255"/>
    <lineage>
        <taxon>Bacteria</taxon>
        <taxon>Bacillati</taxon>
        <taxon>Actinomycetota</taxon>
        <taxon>Actinomycetes</taxon>
        <taxon>Kitasatosporales</taxon>
        <taxon>Streptomycetaceae</taxon>
        <taxon>Streptantibioticus</taxon>
    </lineage>
</organism>
<evidence type="ECO:0000256" key="4">
    <source>
        <dbReference type="ARBA" id="ARBA00023136"/>
    </source>
</evidence>
<feature type="transmembrane region" description="Helical" evidence="6">
    <location>
        <begin position="504"/>
        <end position="524"/>
    </location>
</feature>
<keyword evidence="3 6" id="KW-1133">Transmembrane helix</keyword>
<evidence type="ECO:0000256" key="3">
    <source>
        <dbReference type="ARBA" id="ARBA00022989"/>
    </source>
</evidence>
<feature type="transmembrane region" description="Helical" evidence="6">
    <location>
        <begin position="479"/>
        <end position="498"/>
    </location>
</feature>
<feature type="transmembrane region" description="Helical" evidence="6">
    <location>
        <begin position="103"/>
        <end position="120"/>
    </location>
</feature>
<evidence type="ECO:0000313" key="7">
    <source>
        <dbReference type="EMBL" id="MDI5972838.1"/>
    </source>
</evidence>
<evidence type="ECO:0000256" key="2">
    <source>
        <dbReference type="ARBA" id="ARBA00022692"/>
    </source>
</evidence>
<feature type="transmembrane region" description="Helical" evidence="6">
    <location>
        <begin position="447"/>
        <end position="467"/>
    </location>
</feature>
<dbReference type="GO" id="GO:0016020">
    <property type="term" value="C:membrane"/>
    <property type="evidence" value="ECO:0007669"/>
    <property type="project" value="UniProtKB-SubCell"/>
</dbReference>
<dbReference type="PANTHER" id="PTHR47547:SF1">
    <property type="entry name" value="ASPARTATE-PROTON SYMPORTER"/>
    <property type="match status" value="1"/>
</dbReference>
<proteinExistence type="predicted"/>
<evidence type="ECO:0000256" key="6">
    <source>
        <dbReference type="SAM" id="Phobius"/>
    </source>
</evidence>
<name>A0AA90KAU6_9ACTN</name>
<evidence type="ECO:0000256" key="1">
    <source>
        <dbReference type="ARBA" id="ARBA00004141"/>
    </source>
</evidence>
<feature type="transmembrane region" description="Helical" evidence="6">
    <location>
        <begin position="354"/>
        <end position="373"/>
    </location>
</feature>
<feature type="transmembrane region" description="Helical" evidence="6">
    <location>
        <begin position="216"/>
        <end position="235"/>
    </location>
</feature>
<evidence type="ECO:0000256" key="5">
    <source>
        <dbReference type="SAM" id="MobiDB-lite"/>
    </source>
</evidence>
<sequence>MVTAAGSRAAGESADGTAPGRGGRPLIGQFGLISMAMSGVIGSGWLLAGQDAFNMAGDWAWVSWVIGAAALGCMALVMVALATRRPHNGALVRWPTESSGKSVGTIIGAGLVVTFAANMPTEAAAVVRGLCPQVHSLCTSTPDSSDHRLTWTGVLLAAAVMTLVFSINWLGLTVVTKVNVAFTVAKFVIPLGTAVLLFCFKFHWNPLDTAPHGGTSSSLGSVLKAVTVAGVVFGFTGFQGPIDHAGEANPRHLRRAVLIGLGIPAVLYTALQVAYIGHLPFGGVTHGMDTPYMSIARSSMLPWLAAALFVDGMASPFATALVFASFVAAELRTAAEQGLVKPLSLSRTYGSRQVPRVALIANFALGMLMLLLLHDWESIVSATGVIALFVYSYTAVSYTVFRRTWQQGDGDGEAENPFRRTYALLAPLSFTLATVLAYAAGTKNLSVALAFMFGVAILAFVFARNAVEVRRRLHQRRAGWLIGYFALLYGLRLLGSWSPGGHLLLPQAAGICLVAALGLGAYHLGVAQSCRYKQELRTLDDGPAAAWRDPA</sequence>
<feature type="transmembrane region" description="Helical" evidence="6">
    <location>
        <begin position="184"/>
        <end position="204"/>
    </location>
</feature>
<feature type="transmembrane region" description="Helical" evidence="6">
    <location>
        <begin position="26"/>
        <end position="47"/>
    </location>
</feature>
<keyword evidence="2 6" id="KW-0812">Transmembrane</keyword>
<feature type="transmembrane region" description="Helical" evidence="6">
    <location>
        <begin position="379"/>
        <end position="401"/>
    </location>
</feature>
<feature type="transmembrane region" description="Helical" evidence="6">
    <location>
        <begin position="301"/>
        <end position="329"/>
    </location>
</feature>
<dbReference type="InterPro" id="IPR052962">
    <property type="entry name" value="AA_Transporter_AGT"/>
</dbReference>
<dbReference type="InterPro" id="IPR002293">
    <property type="entry name" value="AA/rel_permease1"/>
</dbReference>
<dbReference type="AlphaFoldDB" id="A0AA90KAU6"/>
<feature type="region of interest" description="Disordered" evidence="5">
    <location>
        <begin position="1"/>
        <end position="22"/>
    </location>
</feature>
<comment type="caution">
    <text evidence="7">The sequence shown here is derived from an EMBL/GenBank/DDBJ whole genome shotgun (WGS) entry which is preliminary data.</text>
</comment>
<feature type="transmembrane region" description="Helical" evidence="6">
    <location>
        <begin position="149"/>
        <end position="172"/>
    </location>
</feature>
<feature type="transmembrane region" description="Helical" evidence="6">
    <location>
        <begin position="59"/>
        <end position="82"/>
    </location>
</feature>
<dbReference type="EMBL" id="JABXJJ020000037">
    <property type="protein sequence ID" value="MDI5972838.1"/>
    <property type="molecule type" value="Genomic_DNA"/>
</dbReference>
<dbReference type="Gene3D" id="1.20.1740.10">
    <property type="entry name" value="Amino acid/polyamine transporter I"/>
    <property type="match status" value="1"/>
</dbReference>
<gene>
    <name evidence="7" type="ORF">POF50_026430</name>
</gene>
<comment type="subcellular location">
    <subcellularLocation>
        <location evidence="1">Membrane</location>
        <topology evidence="1">Multi-pass membrane protein</topology>
    </subcellularLocation>
</comment>
<protein>
    <submittedName>
        <fullName evidence="7">APC family permease</fullName>
    </submittedName>
</protein>
<dbReference type="GO" id="GO:0022857">
    <property type="term" value="F:transmembrane transporter activity"/>
    <property type="evidence" value="ECO:0007669"/>
    <property type="project" value="InterPro"/>
</dbReference>
<feature type="transmembrane region" description="Helical" evidence="6">
    <location>
        <begin position="422"/>
        <end position="441"/>
    </location>
</feature>
<feature type="transmembrane region" description="Helical" evidence="6">
    <location>
        <begin position="256"/>
        <end position="281"/>
    </location>
</feature>
<accession>A0AA90KAU6</accession>
<dbReference type="PANTHER" id="PTHR47547">
    <property type="match status" value="1"/>
</dbReference>
<dbReference type="RefSeq" id="WP_271315139.1">
    <property type="nucleotide sequence ID" value="NZ_JABXJJ020000037.1"/>
</dbReference>
<keyword evidence="4 6" id="KW-0472">Membrane</keyword>
<dbReference type="Pfam" id="PF13520">
    <property type="entry name" value="AA_permease_2"/>
    <property type="match status" value="1"/>
</dbReference>